<dbReference type="STRING" id="1121302.SAMN02745163_04241"/>
<evidence type="ECO:0000313" key="4">
    <source>
        <dbReference type="Proteomes" id="UP000184310"/>
    </source>
</evidence>
<dbReference type="Pfam" id="PF01522">
    <property type="entry name" value="Polysacc_deac_1"/>
    <property type="match status" value="1"/>
</dbReference>
<keyword evidence="1" id="KW-0812">Transmembrane</keyword>
<keyword evidence="1" id="KW-1133">Transmembrane helix</keyword>
<dbReference type="GO" id="GO:0016810">
    <property type="term" value="F:hydrolase activity, acting on carbon-nitrogen (but not peptide) bonds"/>
    <property type="evidence" value="ECO:0007669"/>
    <property type="project" value="InterPro"/>
</dbReference>
<organism evidence="3 4">
    <name type="scientific">Clostridium cavendishii DSM 21758</name>
    <dbReference type="NCBI Taxonomy" id="1121302"/>
    <lineage>
        <taxon>Bacteria</taxon>
        <taxon>Bacillati</taxon>
        <taxon>Bacillota</taxon>
        <taxon>Clostridia</taxon>
        <taxon>Eubacteriales</taxon>
        <taxon>Clostridiaceae</taxon>
        <taxon>Clostridium</taxon>
    </lineage>
</organism>
<dbReference type="PANTHER" id="PTHR10587:SF125">
    <property type="entry name" value="POLYSACCHARIDE DEACETYLASE YHEN-RELATED"/>
    <property type="match status" value="1"/>
</dbReference>
<sequence>MSIGVNFWVKKQAIRVIIYIMVITSISILGNLKYNEFSNSKVNRLMVINPCQWHMFKNKNFFATNMITTFDKIKNVTSNPMKQKGKKAFLTFDDGPSGNITPKILEILKEKKIKATFFLVGLNIKAYPNLVKREYEEGHSIGNHSYTHEYKKIYANMNSFLNEVNSTDSAIKSVLGDKYIKKIFRFPGGAFDRYGDYKKALKAEGYQFYDWNCLNGDAEGLNVPKEKLINRIKNTVGNQEKIIILMHDMETKKTTYEALPEIIDYLTNQGYEFATL</sequence>
<evidence type="ECO:0000259" key="2">
    <source>
        <dbReference type="PROSITE" id="PS51677"/>
    </source>
</evidence>
<keyword evidence="4" id="KW-1185">Reference proteome</keyword>
<dbReference type="PANTHER" id="PTHR10587">
    <property type="entry name" value="GLYCOSYL TRANSFERASE-RELATED"/>
    <property type="match status" value="1"/>
</dbReference>
<dbReference type="InterPro" id="IPR011330">
    <property type="entry name" value="Glyco_hydro/deAcase_b/a-brl"/>
</dbReference>
<dbReference type="InterPro" id="IPR002509">
    <property type="entry name" value="NODB_dom"/>
</dbReference>
<name>A0A1M6UE45_9CLOT</name>
<accession>A0A1M6UE45</accession>
<feature type="domain" description="NodB homology" evidence="2">
    <location>
        <begin position="86"/>
        <end position="274"/>
    </location>
</feature>
<dbReference type="OrthoDB" id="258610at2"/>
<feature type="transmembrane region" description="Helical" evidence="1">
    <location>
        <begin position="12"/>
        <end position="32"/>
    </location>
</feature>
<dbReference type="RefSeq" id="WP_072993083.1">
    <property type="nucleotide sequence ID" value="NZ_FQZB01000023.1"/>
</dbReference>
<proteinExistence type="predicted"/>
<protein>
    <submittedName>
        <fullName evidence="3">Peptidoglycan/xylan/chitin deacetylase, PgdA/CDA1 family</fullName>
    </submittedName>
</protein>
<dbReference type="PROSITE" id="PS51677">
    <property type="entry name" value="NODB"/>
    <property type="match status" value="1"/>
</dbReference>
<keyword evidence="1" id="KW-0472">Membrane</keyword>
<dbReference type="GO" id="GO:0005975">
    <property type="term" value="P:carbohydrate metabolic process"/>
    <property type="evidence" value="ECO:0007669"/>
    <property type="project" value="InterPro"/>
</dbReference>
<dbReference type="Gene3D" id="3.20.20.370">
    <property type="entry name" value="Glycoside hydrolase/deacetylase"/>
    <property type="match status" value="1"/>
</dbReference>
<dbReference type="InterPro" id="IPR050248">
    <property type="entry name" value="Polysacc_deacetylase_ArnD"/>
</dbReference>
<dbReference type="EMBL" id="FQZB01000023">
    <property type="protein sequence ID" value="SHK67459.1"/>
    <property type="molecule type" value="Genomic_DNA"/>
</dbReference>
<dbReference type="AlphaFoldDB" id="A0A1M6UE45"/>
<reference evidence="3 4" key="1">
    <citation type="submission" date="2016-11" db="EMBL/GenBank/DDBJ databases">
        <authorList>
            <person name="Jaros S."/>
            <person name="Januszkiewicz K."/>
            <person name="Wedrychowicz H."/>
        </authorList>
    </citation>
    <scope>NUCLEOTIDE SEQUENCE [LARGE SCALE GENOMIC DNA]</scope>
    <source>
        <strain evidence="3 4">DSM 21758</strain>
    </source>
</reference>
<dbReference type="SUPFAM" id="SSF88713">
    <property type="entry name" value="Glycoside hydrolase/deacetylase"/>
    <property type="match status" value="1"/>
</dbReference>
<evidence type="ECO:0000313" key="3">
    <source>
        <dbReference type="EMBL" id="SHK67459.1"/>
    </source>
</evidence>
<evidence type="ECO:0000256" key="1">
    <source>
        <dbReference type="SAM" id="Phobius"/>
    </source>
</evidence>
<dbReference type="Proteomes" id="UP000184310">
    <property type="component" value="Unassembled WGS sequence"/>
</dbReference>
<dbReference type="CDD" id="cd10944">
    <property type="entry name" value="CE4_SmPgdA_like"/>
    <property type="match status" value="1"/>
</dbReference>
<gene>
    <name evidence="3" type="ORF">SAMN02745163_04241</name>
</gene>